<evidence type="ECO:0000313" key="2">
    <source>
        <dbReference type="Proteomes" id="UP001372338"/>
    </source>
</evidence>
<evidence type="ECO:0000313" key="1">
    <source>
        <dbReference type="EMBL" id="KAK7283789.1"/>
    </source>
</evidence>
<reference evidence="1 2" key="1">
    <citation type="submission" date="2024-01" db="EMBL/GenBank/DDBJ databases">
        <title>The genomes of 5 underutilized Papilionoideae crops provide insights into root nodulation and disease resistanc.</title>
        <authorList>
            <person name="Yuan L."/>
        </authorList>
    </citation>
    <scope>NUCLEOTIDE SEQUENCE [LARGE SCALE GENOMIC DNA]</scope>
    <source>
        <strain evidence="1">ZHUSHIDOU_FW_LH</strain>
        <tissue evidence="1">Leaf</tissue>
    </source>
</reference>
<dbReference type="Proteomes" id="UP001372338">
    <property type="component" value="Unassembled WGS sequence"/>
</dbReference>
<keyword evidence="2" id="KW-1185">Reference proteome</keyword>
<comment type="caution">
    <text evidence="1">The sequence shown here is derived from an EMBL/GenBank/DDBJ whole genome shotgun (WGS) entry which is preliminary data.</text>
</comment>
<dbReference type="AlphaFoldDB" id="A0AAN9P369"/>
<sequence>MNVFALVHCIIPSAILSFNCSIVIQIIFQCIRSIMTQNFNIRKRILYLFRETFCSRIKSLAFIFKQVKQRERVVLLLVKAYV</sequence>
<organism evidence="1 2">
    <name type="scientific">Crotalaria pallida</name>
    <name type="common">Smooth rattlebox</name>
    <name type="synonym">Crotalaria striata</name>
    <dbReference type="NCBI Taxonomy" id="3830"/>
    <lineage>
        <taxon>Eukaryota</taxon>
        <taxon>Viridiplantae</taxon>
        <taxon>Streptophyta</taxon>
        <taxon>Embryophyta</taxon>
        <taxon>Tracheophyta</taxon>
        <taxon>Spermatophyta</taxon>
        <taxon>Magnoliopsida</taxon>
        <taxon>eudicotyledons</taxon>
        <taxon>Gunneridae</taxon>
        <taxon>Pentapetalae</taxon>
        <taxon>rosids</taxon>
        <taxon>fabids</taxon>
        <taxon>Fabales</taxon>
        <taxon>Fabaceae</taxon>
        <taxon>Papilionoideae</taxon>
        <taxon>50 kb inversion clade</taxon>
        <taxon>genistoids sensu lato</taxon>
        <taxon>core genistoids</taxon>
        <taxon>Crotalarieae</taxon>
        <taxon>Crotalaria</taxon>
    </lineage>
</organism>
<proteinExistence type="predicted"/>
<dbReference type="EMBL" id="JAYWIO010000002">
    <property type="protein sequence ID" value="KAK7283789.1"/>
    <property type="molecule type" value="Genomic_DNA"/>
</dbReference>
<name>A0AAN9P369_CROPI</name>
<protein>
    <submittedName>
        <fullName evidence="1">Uncharacterized protein</fullName>
    </submittedName>
</protein>
<accession>A0AAN9P369</accession>
<gene>
    <name evidence="1" type="ORF">RIF29_13535</name>
</gene>